<feature type="transmembrane region" description="Helical" evidence="5">
    <location>
        <begin position="43"/>
        <end position="62"/>
    </location>
</feature>
<dbReference type="RefSeq" id="WP_265991926.1">
    <property type="nucleotide sequence ID" value="NZ_CP110973.1"/>
</dbReference>
<evidence type="ECO:0000256" key="2">
    <source>
        <dbReference type="ARBA" id="ARBA00022692"/>
    </source>
</evidence>
<evidence type="ECO:0000256" key="5">
    <source>
        <dbReference type="SAM" id="Phobius"/>
    </source>
</evidence>
<evidence type="ECO:0000313" key="7">
    <source>
        <dbReference type="Proteomes" id="UP001597116"/>
    </source>
</evidence>
<keyword evidence="7" id="KW-1185">Reference proteome</keyword>
<dbReference type="Pfam" id="PF13564">
    <property type="entry name" value="DoxX_2"/>
    <property type="match status" value="1"/>
</dbReference>
<dbReference type="Proteomes" id="UP001597116">
    <property type="component" value="Unassembled WGS sequence"/>
</dbReference>
<gene>
    <name evidence="6" type="ORF">ACFQ4C_10340</name>
</gene>
<evidence type="ECO:0000256" key="4">
    <source>
        <dbReference type="ARBA" id="ARBA00023136"/>
    </source>
</evidence>
<dbReference type="InterPro" id="IPR032808">
    <property type="entry name" value="DoxX"/>
</dbReference>
<protein>
    <submittedName>
        <fullName evidence="6">DoxX family protein</fullName>
    </submittedName>
</protein>
<organism evidence="6 7">
    <name type="scientific">Larkinella insperata</name>
    <dbReference type="NCBI Taxonomy" id="332158"/>
    <lineage>
        <taxon>Bacteria</taxon>
        <taxon>Pseudomonadati</taxon>
        <taxon>Bacteroidota</taxon>
        <taxon>Cytophagia</taxon>
        <taxon>Cytophagales</taxon>
        <taxon>Spirosomataceae</taxon>
        <taxon>Larkinella</taxon>
    </lineage>
</organism>
<feature type="transmembrane region" description="Helical" evidence="5">
    <location>
        <begin position="99"/>
        <end position="118"/>
    </location>
</feature>
<proteinExistence type="predicted"/>
<evidence type="ECO:0000256" key="3">
    <source>
        <dbReference type="ARBA" id="ARBA00022989"/>
    </source>
</evidence>
<evidence type="ECO:0000256" key="1">
    <source>
        <dbReference type="ARBA" id="ARBA00004141"/>
    </source>
</evidence>
<keyword evidence="4 5" id="KW-0472">Membrane</keyword>
<evidence type="ECO:0000313" key="6">
    <source>
        <dbReference type="EMBL" id="MFD1141510.1"/>
    </source>
</evidence>
<comment type="subcellular location">
    <subcellularLocation>
        <location evidence="1">Membrane</location>
        <topology evidence="1">Multi-pass membrane protein</topology>
    </subcellularLocation>
</comment>
<name>A0ABW3Q9R5_9BACT</name>
<keyword evidence="2 5" id="KW-0812">Transmembrane</keyword>
<accession>A0ABW3Q9R5</accession>
<feature type="transmembrane region" description="Helical" evidence="5">
    <location>
        <begin position="74"/>
        <end position="93"/>
    </location>
</feature>
<comment type="caution">
    <text evidence="6">The sequence shown here is derived from an EMBL/GenBank/DDBJ whole genome shotgun (WGS) entry which is preliminary data.</text>
</comment>
<sequence>MHLLLWAAQGILAASLFWAAGLKLFQPIEKLAALWPWAGQVPVSLVKLTGLVDLLGAVGLLAPTLLRVKPKLTAIAAIGIVILMACASVFHSIRGETSVIGVNLFFALIAAFIAWGRLRKSPGSSEG</sequence>
<reference evidence="7" key="1">
    <citation type="journal article" date="2019" name="Int. J. Syst. Evol. Microbiol.">
        <title>The Global Catalogue of Microorganisms (GCM) 10K type strain sequencing project: providing services to taxonomists for standard genome sequencing and annotation.</title>
        <authorList>
            <consortium name="The Broad Institute Genomics Platform"/>
            <consortium name="The Broad Institute Genome Sequencing Center for Infectious Disease"/>
            <person name="Wu L."/>
            <person name="Ma J."/>
        </authorList>
    </citation>
    <scope>NUCLEOTIDE SEQUENCE [LARGE SCALE GENOMIC DNA]</scope>
    <source>
        <strain evidence="7">CCUG 55608</strain>
    </source>
</reference>
<dbReference type="EMBL" id="JBHTLP010000008">
    <property type="protein sequence ID" value="MFD1141510.1"/>
    <property type="molecule type" value="Genomic_DNA"/>
</dbReference>
<keyword evidence="3 5" id="KW-1133">Transmembrane helix</keyword>